<dbReference type="Gene3D" id="2.40.10.120">
    <property type="match status" value="1"/>
</dbReference>
<dbReference type="GO" id="GO:0006508">
    <property type="term" value="P:proteolysis"/>
    <property type="evidence" value="ECO:0007669"/>
    <property type="project" value="UniProtKB-KW"/>
</dbReference>
<dbReference type="SUPFAM" id="SSF47090">
    <property type="entry name" value="PGBD-like"/>
    <property type="match status" value="1"/>
</dbReference>
<proteinExistence type="predicted"/>
<sequence>MPRALLCSPRLALVHGVVAAFGLLAPMLAFAQAPAPSAGPSPQMAAAQAGFEAFPETERKAIQNDLIWAGQFNGAVSGSYGPLTFRAINAFKGTRGPADGLLPPAERAALAKAAQAARDAAGFKVLADDKTGVQIGIPQKLLPKRDVTPSGGSRWQSADEKVTLDTSATPLGGDDLAAIFEKAITVSPNSPRKITYKLLRPDFFVVTGETPTGRFYRRLAAGPQGLRGFSIGYDKALAPTVDKLVIAIAASFEPFPTGAVPAQPSAVAGVAANPASGLSSLLAPTTRGNERYGVALALNERVALSVAAAVDNCRALRVGARNAKLRQKDDASGLALLDLEGTGAAKPPGLRSEVAGASEALVLVAYGNDAGKRAAVALPGQSAQAGGKPALSAPLQPGQAGAPAFDRQGRLVGIVTDNPSDKILIAGVAPQRSYAFADGAAIQAMLGKAGISLPPATAGQELSTGAVVERVSGAVQPIVCSL</sequence>
<keyword evidence="1" id="KW-0732">Signal</keyword>
<keyword evidence="2" id="KW-0378">Hydrolase</keyword>
<reference evidence="2" key="1">
    <citation type="submission" date="2022-08" db="EMBL/GenBank/DDBJ databases">
        <title>Complete Genome Sequences of 2 Bosea sp. soil isolates.</title>
        <authorList>
            <person name="Alvarez Arevalo M."/>
            <person name="Sterndorff E.B."/>
            <person name="Faurdal D."/>
            <person name="Joergensen T.S."/>
            <person name="Weber T."/>
        </authorList>
    </citation>
    <scope>NUCLEOTIDE SEQUENCE</scope>
    <source>
        <strain evidence="2">NBC_00436</strain>
    </source>
</reference>
<accession>A0A9E8CNU8</accession>
<dbReference type="GO" id="GO:0008233">
    <property type="term" value="F:peptidase activity"/>
    <property type="evidence" value="ECO:0007669"/>
    <property type="project" value="UniProtKB-KW"/>
</dbReference>
<keyword evidence="2" id="KW-0645">Protease</keyword>
<dbReference type="SUPFAM" id="SSF50494">
    <property type="entry name" value="Trypsin-like serine proteases"/>
    <property type="match status" value="1"/>
</dbReference>
<dbReference type="InterPro" id="IPR009003">
    <property type="entry name" value="Peptidase_S1_PA"/>
</dbReference>
<evidence type="ECO:0000313" key="2">
    <source>
        <dbReference type="EMBL" id="UZF89650.1"/>
    </source>
</evidence>
<dbReference type="InterPro" id="IPR036365">
    <property type="entry name" value="PGBD-like_sf"/>
</dbReference>
<name>A0A9E8CNU8_9HYPH</name>
<gene>
    <name evidence="2" type="ORF">NWE54_13070</name>
</gene>
<dbReference type="EMBL" id="CP102774">
    <property type="protein sequence ID" value="UZF89650.1"/>
    <property type="molecule type" value="Genomic_DNA"/>
</dbReference>
<evidence type="ECO:0000256" key="1">
    <source>
        <dbReference type="SAM" id="SignalP"/>
    </source>
</evidence>
<dbReference type="AlphaFoldDB" id="A0A9E8CNU8"/>
<feature type="signal peptide" evidence="1">
    <location>
        <begin position="1"/>
        <end position="31"/>
    </location>
</feature>
<protein>
    <submittedName>
        <fullName evidence="2">Serine protease</fullName>
    </submittedName>
</protein>
<organism evidence="2">
    <name type="scientific">Bosea sp. NBC_00436</name>
    <dbReference type="NCBI Taxonomy" id="2969620"/>
    <lineage>
        <taxon>Bacteria</taxon>
        <taxon>Pseudomonadati</taxon>
        <taxon>Pseudomonadota</taxon>
        <taxon>Alphaproteobacteria</taxon>
        <taxon>Hyphomicrobiales</taxon>
        <taxon>Boseaceae</taxon>
        <taxon>Bosea</taxon>
    </lineage>
</organism>
<feature type="chain" id="PRO_5039111352" evidence="1">
    <location>
        <begin position="32"/>
        <end position="482"/>
    </location>
</feature>